<dbReference type="PANTHER" id="PTHR45779:SF7">
    <property type="entry name" value="PEPTIDYLPROLYL ISOMERASE"/>
    <property type="match status" value="1"/>
</dbReference>
<evidence type="ECO:0000256" key="1">
    <source>
        <dbReference type="ARBA" id="ARBA00000971"/>
    </source>
</evidence>
<evidence type="ECO:0000259" key="7">
    <source>
        <dbReference type="PROSITE" id="PS50059"/>
    </source>
</evidence>
<feature type="signal peptide" evidence="6">
    <location>
        <begin position="1"/>
        <end position="22"/>
    </location>
</feature>
<evidence type="ECO:0000256" key="4">
    <source>
        <dbReference type="ARBA" id="ARBA00023235"/>
    </source>
</evidence>
<dbReference type="PANTHER" id="PTHR45779">
    <property type="entry name" value="PEPTIDYLPROLYL ISOMERASE"/>
    <property type="match status" value="1"/>
</dbReference>
<evidence type="ECO:0000256" key="6">
    <source>
        <dbReference type="SAM" id="SignalP"/>
    </source>
</evidence>
<dbReference type="EMBL" id="HACA01008474">
    <property type="protein sequence ID" value="CDW25835.1"/>
    <property type="molecule type" value="Transcribed_RNA"/>
</dbReference>
<evidence type="ECO:0000256" key="2">
    <source>
        <dbReference type="ARBA" id="ARBA00013194"/>
    </source>
</evidence>
<dbReference type="Gene3D" id="3.10.50.40">
    <property type="match status" value="1"/>
</dbReference>
<dbReference type="KEGG" id="lsm:121113579"/>
<dbReference type="InterPro" id="IPR044609">
    <property type="entry name" value="FKBP2/11"/>
</dbReference>
<keyword evidence="3 5" id="KW-0697">Rotamase</keyword>
<organism evidence="8">
    <name type="scientific">Lepeophtheirus salmonis</name>
    <name type="common">Salmon louse</name>
    <name type="synonym">Caligus salmonis</name>
    <dbReference type="NCBI Taxonomy" id="72036"/>
    <lineage>
        <taxon>Eukaryota</taxon>
        <taxon>Metazoa</taxon>
        <taxon>Ecdysozoa</taxon>
        <taxon>Arthropoda</taxon>
        <taxon>Crustacea</taxon>
        <taxon>Multicrustacea</taxon>
        <taxon>Hexanauplia</taxon>
        <taxon>Copepoda</taxon>
        <taxon>Siphonostomatoida</taxon>
        <taxon>Caligidae</taxon>
        <taxon>Lepeophtheirus</taxon>
    </lineage>
</organism>
<comment type="catalytic activity">
    <reaction evidence="1 5">
        <text>[protein]-peptidylproline (omega=180) = [protein]-peptidylproline (omega=0)</text>
        <dbReference type="Rhea" id="RHEA:16237"/>
        <dbReference type="Rhea" id="RHEA-COMP:10747"/>
        <dbReference type="Rhea" id="RHEA-COMP:10748"/>
        <dbReference type="ChEBI" id="CHEBI:83833"/>
        <dbReference type="ChEBI" id="CHEBI:83834"/>
        <dbReference type="EC" id="5.2.1.8"/>
    </reaction>
</comment>
<dbReference type="PROSITE" id="PS50059">
    <property type="entry name" value="FKBP_PPIASE"/>
    <property type="match status" value="1"/>
</dbReference>
<dbReference type="SUPFAM" id="SSF54534">
    <property type="entry name" value="FKBP-like"/>
    <property type="match status" value="1"/>
</dbReference>
<proteinExistence type="predicted"/>
<dbReference type="InterPro" id="IPR001179">
    <property type="entry name" value="PPIase_FKBP_dom"/>
</dbReference>
<evidence type="ECO:0000313" key="8">
    <source>
        <dbReference type="EMBL" id="CDW25835.1"/>
    </source>
</evidence>
<name>A0A0K2TJ47_LEPSM</name>
<evidence type="ECO:0000256" key="5">
    <source>
        <dbReference type="PROSITE-ProRule" id="PRU00277"/>
    </source>
</evidence>
<dbReference type="RefSeq" id="XP_040563319.1">
    <property type="nucleotide sequence ID" value="XM_040707385.2"/>
</dbReference>
<dbReference type="GO" id="GO:0005783">
    <property type="term" value="C:endoplasmic reticulum"/>
    <property type="evidence" value="ECO:0007669"/>
    <property type="project" value="TreeGrafter"/>
</dbReference>
<feature type="domain" description="PPIase FKBP-type" evidence="7">
    <location>
        <begin position="50"/>
        <end position="141"/>
    </location>
</feature>
<dbReference type="InterPro" id="IPR046357">
    <property type="entry name" value="PPIase_dom_sf"/>
</dbReference>
<dbReference type="GeneID" id="121113579"/>
<protein>
    <recommendedName>
        <fullName evidence="2 5">peptidylprolyl isomerase</fullName>
        <ecNumber evidence="2 5">5.2.1.8</ecNumber>
    </recommendedName>
</protein>
<dbReference type="FunFam" id="3.10.50.40:FF:000006">
    <property type="entry name" value="Peptidyl-prolyl cis-trans isomerase"/>
    <property type="match status" value="1"/>
</dbReference>
<feature type="chain" id="PRO_5005487885" description="peptidylprolyl isomerase" evidence="6">
    <location>
        <begin position="23"/>
        <end position="156"/>
    </location>
</feature>
<dbReference type="EC" id="5.2.1.8" evidence="2 5"/>
<dbReference type="AlphaFoldDB" id="A0A0K2TJ47"/>
<keyword evidence="4 5" id="KW-0413">Isomerase</keyword>
<evidence type="ECO:0000256" key="3">
    <source>
        <dbReference type="ARBA" id="ARBA00023110"/>
    </source>
</evidence>
<sequence length="156" mass="17595">MHSTFPLLSFLLLSVFFHQLQAESSTPKDELVVKILKKGRNCEEKKAEPGDHLKLHYVGRVDNEDGKIFDSSKERGHLYKFQLGAHEVIQGYEEGIPGMCEGEIRTLRIPPSMAYGGYGVPSVGIPPNSYLHFTVELKKIVKGELKPEHHRPSDEL</sequence>
<reference evidence="8" key="1">
    <citation type="submission" date="2014-05" db="EMBL/GenBank/DDBJ databases">
        <authorList>
            <person name="Chronopoulou M."/>
        </authorList>
    </citation>
    <scope>NUCLEOTIDE SEQUENCE</scope>
    <source>
        <tissue evidence="8">Whole organism</tissue>
    </source>
</reference>
<keyword evidence="6" id="KW-0732">Signal</keyword>
<accession>A0A0K2TJ47</accession>
<dbReference type="OrthoDB" id="433738at2759"/>
<dbReference type="Pfam" id="PF00254">
    <property type="entry name" value="FKBP_C"/>
    <property type="match status" value="1"/>
</dbReference>
<dbReference type="GO" id="GO:0003755">
    <property type="term" value="F:peptidyl-prolyl cis-trans isomerase activity"/>
    <property type="evidence" value="ECO:0007669"/>
    <property type="project" value="UniProtKB-KW"/>
</dbReference>